<dbReference type="Proteomes" id="UP000824093">
    <property type="component" value="Unassembled WGS sequence"/>
</dbReference>
<dbReference type="EMBL" id="DVNH01000005">
    <property type="protein sequence ID" value="HIU51095.1"/>
    <property type="molecule type" value="Genomic_DNA"/>
</dbReference>
<dbReference type="InterPro" id="IPR018392">
    <property type="entry name" value="LysM"/>
</dbReference>
<comment type="caution">
    <text evidence="2">The sequence shown here is derived from an EMBL/GenBank/DDBJ whole genome shotgun (WGS) entry which is preliminary data.</text>
</comment>
<sequence>MRLKNLNKIKKVAIRNSLIILIGVCIICLFSKTTFSYEKLTYKKIYASDGDTIWSIATEEKQNNEYYDDFSIREIVFDIKEKNQLNNSELKIGQELFIPTY</sequence>
<reference evidence="2" key="1">
    <citation type="submission" date="2020-10" db="EMBL/GenBank/DDBJ databases">
        <authorList>
            <person name="Gilroy R."/>
        </authorList>
    </citation>
    <scope>NUCLEOTIDE SEQUENCE</scope>
    <source>
        <strain evidence="2">CHK195-15760</strain>
    </source>
</reference>
<accession>A0A9D1S8S5</accession>
<feature type="domain" description="LysM" evidence="1">
    <location>
        <begin position="78"/>
        <end position="99"/>
    </location>
</feature>
<proteinExistence type="predicted"/>
<name>A0A9D1S8S5_9FIRM</name>
<organism evidence="2 3">
    <name type="scientific">Candidatus Merdicola faecigallinarum</name>
    <dbReference type="NCBI Taxonomy" id="2840862"/>
    <lineage>
        <taxon>Bacteria</taxon>
        <taxon>Bacillati</taxon>
        <taxon>Bacillota</taxon>
        <taxon>Clostridia</taxon>
        <taxon>Candidatus Merdicola</taxon>
    </lineage>
</organism>
<evidence type="ECO:0000313" key="2">
    <source>
        <dbReference type="EMBL" id="HIU51095.1"/>
    </source>
</evidence>
<reference evidence="2" key="2">
    <citation type="journal article" date="2021" name="PeerJ">
        <title>Extensive microbial diversity within the chicken gut microbiome revealed by metagenomics and culture.</title>
        <authorList>
            <person name="Gilroy R."/>
            <person name="Ravi A."/>
            <person name="Getino M."/>
            <person name="Pursley I."/>
            <person name="Horton D.L."/>
            <person name="Alikhan N.F."/>
            <person name="Baker D."/>
            <person name="Gharbi K."/>
            <person name="Hall N."/>
            <person name="Watson M."/>
            <person name="Adriaenssens E.M."/>
            <person name="Foster-Nyarko E."/>
            <person name="Jarju S."/>
            <person name="Secka A."/>
            <person name="Antonio M."/>
            <person name="Oren A."/>
            <person name="Chaudhuri R.R."/>
            <person name="La Ragione R."/>
            <person name="Hildebrand F."/>
            <person name="Pallen M.J."/>
        </authorList>
    </citation>
    <scope>NUCLEOTIDE SEQUENCE</scope>
    <source>
        <strain evidence="2">CHK195-15760</strain>
    </source>
</reference>
<protein>
    <submittedName>
        <fullName evidence="2">LysM peptidoglycan-binding domain-containing protein</fullName>
    </submittedName>
</protein>
<dbReference type="Gene3D" id="3.10.350.10">
    <property type="entry name" value="LysM domain"/>
    <property type="match status" value="1"/>
</dbReference>
<dbReference type="InterPro" id="IPR036779">
    <property type="entry name" value="LysM_dom_sf"/>
</dbReference>
<dbReference type="Pfam" id="PF01476">
    <property type="entry name" value="LysM"/>
    <property type="match status" value="1"/>
</dbReference>
<evidence type="ECO:0000313" key="3">
    <source>
        <dbReference type="Proteomes" id="UP000824093"/>
    </source>
</evidence>
<evidence type="ECO:0000259" key="1">
    <source>
        <dbReference type="Pfam" id="PF01476"/>
    </source>
</evidence>
<dbReference type="AlphaFoldDB" id="A0A9D1S8S5"/>
<gene>
    <name evidence="2" type="ORF">IAB70_00475</name>
</gene>